<sequence length="110" mass="12876">MESCRYNVSLLYRSLEMDYLKILAIFLIFTQIFQVAFARPSSNSRHDLTQSAYNIDLDDLSDNDLNDLTDYSSKSKKWIKFISNNNEDRRKKFLDSGHSLQGLWAMPGKR</sequence>
<name>A0A813XH44_9BILA</name>
<evidence type="ECO:0000313" key="6">
    <source>
        <dbReference type="Proteomes" id="UP000663829"/>
    </source>
</evidence>
<keyword evidence="6" id="KW-1185">Reference proteome</keyword>
<evidence type="ECO:0000313" key="3">
    <source>
        <dbReference type="EMBL" id="CAF0864753.1"/>
    </source>
</evidence>
<keyword evidence="1" id="KW-1133">Transmembrane helix</keyword>
<evidence type="ECO:0000313" key="4">
    <source>
        <dbReference type="EMBL" id="CAF3597025.1"/>
    </source>
</evidence>
<comment type="caution">
    <text evidence="3">The sequence shown here is derived from an EMBL/GenBank/DDBJ whole genome shotgun (WGS) entry which is preliminary data.</text>
</comment>
<accession>A0A813XH44</accession>
<dbReference type="Proteomes" id="UP000681722">
    <property type="component" value="Unassembled WGS sequence"/>
</dbReference>
<feature type="transmembrane region" description="Helical" evidence="1">
    <location>
        <begin position="19"/>
        <end position="38"/>
    </location>
</feature>
<keyword evidence="1" id="KW-0472">Membrane</keyword>
<evidence type="ECO:0000256" key="1">
    <source>
        <dbReference type="SAM" id="Phobius"/>
    </source>
</evidence>
<gene>
    <name evidence="3" type="ORF">GPM918_LOCUS6777</name>
    <name evidence="2" type="ORF">OVA965_LOCUS5252</name>
    <name evidence="5" type="ORF">SRO942_LOCUS6777</name>
    <name evidence="4" type="ORF">TMI583_LOCUS5250</name>
</gene>
<proteinExistence type="predicted"/>
<dbReference type="EMBL" id="CAJNOK010001459">
    <property type="protein sequence ID" value="CAF0813131.1"/>
    <property type="molecule type" value="Genomic_DNA"/>
</dbReference>
<dbReference type="AlphaFoldDB" id="A0A813XH44"/>
<evidence type="ECO:0000313" key="2">
    <source>
        <dbReference type="EMBL" id="CAF0813131.1"/>
    </source>
</evidence>
<reference evidence="3" key="1">
    <citation type="submission" date="2021-02" db="EMBL/GenBank/DDBJ databases">
        <authorList>
            <person name="Nowell W R."/>
        </authorList>
    </citation>
    <scope>NUCLEOTIDE SEQUENCE</scope>
</reference>
<dbReference type="Proteomes" id="UP000663829">
    <property type="component" value="Unassembled WGS sequence"/>
</dbReference>
<dbReference type="Proteomes" id="UP000682733">
    <property type="component" value="Unassembled WGS sequence"/>
</dbReference>
<dbReference type="EMBL" id="CAJOBC010001063">
    <property type="protein sequence ID" value="CAF3652290.1"/>
    <property type="molecule type" value="Genomic_DNA"/>
</dbReference>
<organism evidence="3 6">
    <name type="scientific">Didymodactylos carnosus</name>
    <dbReference type="NCBI Taxonomy" id="1234261"/>
    <lineage>
        <taxon>Eukaryota</taxon>
        <taxon>Metazoa</taxon>
        <taxon>Spiralia</taxon>
        <taxon>Gnathifera</taxon>
        <taxon>Rotifera</taxon>
        <taxon>Eurotatoria</taxon>
        <taxon>Bdelloidea</taxon>
        <taxon>Philodinida</taxon>
        <taxon>Philodinidae</taxon>
        <taxon>Didymodactylos</taxon>
    </lineage>
</organism>
<dbReference type="Proteomes" id="UP000677228">
    <property type="component" value="Unassembled WGS sequence"/>
</dbReference>
<keyword evidence="1" id="KW-0812">Transmembrane</keyword>
<dbReference type="EMBL" id="CAJOBA010001459">
    <property type="protein sequence ID" value="CAF3597025.1"/>
    <property type="molecule type" value="Genomic_DNA"/>
</dbReference>
<protein>
    <submittedName>
        <fullName evidence="3">Uncharacterized protein</fullName>
    </submittedName>
</protein>
<evidence type="ECO:0000313" key="5">
    <source>
        <dbReference type="EMBL" id="CAF3652290.1"/>
    </source>
</evidence>
<dbReference type="OrthoDB" id="10027042at2759"/>
<dbReference type="EMBL" id="CAJNOQ010001063">
    <property type="protein sequence ID" value="CAF0864753.1"/>
    <property type="molecule type" value="Genomic_DNA"/>
</dbReference>